<dbReference type="EMBL" id="CAJOBE010011421">
    <property type="protein sequence ID" value="CAF4130603.1"/>
    <property type="molecule type" value="Genomic_DNA"/>
</dbReference>
<name>A0A815VJF6_9BILA</name>
<sequence>MKQLCCSKYEQEIIEQGFHLLQQKITYYHESCPLMENSTIISLLPMLNSLQDPNIREQLIEQYRETTKKAIDDIFSVYKEAAEKRRQKYSKKFDTDMKKM</sequence>
<evidence type="ECO:0000313" key="5">
    <source>
        <dbReference type="Proteomes" id="UP000663889"/>
    </source>
</evidence>
<dbReference type="AlphaFoldDB" id="A0A815VJF6"/>
<dbReference type="OrthoDB" id="10046138at2759"/>
<dbReference type="Proteomes" id="UP000663882">
    <property type="component" value="Unassembled WGS sequence"/>
</dbReference>
<dbReference type="EMBL" id="CAJNOO010006710">
    <property type="protein sequence ID" value="CAF1453336.1"/>
    <property type="molecule type" value="Genomic_DNA"/>
</dbReference>
<evidence type="ECO:0000313" key="1">
    <source>
        <dbReference type="EMBL" id="CAF1453336.1"/>
    </source>
</evidence>
<organism evidence="2 5">
    <name type="scientific">Rotaria sordida</name>
    <dbReference type="NCBI Taxonomy" id="392033"/>
    <lineage>
        <taxon>Eukaryota</taxon>
        <taxon>Metazoa</taxon>
        <taxon>Spiralia</taxon>
        <taxon>Gnathifera</taxon>
        <taxon>Rotifera</taxon>
        <taxon>Eurotatoria</taxon>
        <taxon>Bdelloidea</taxon>
        <taxon>Philodinida</taxon>
        <taxon>Philodinidae</taxon>
        <taxon>Rotaria</taxon>
    </lineage>
</organism>
<evidence type="ECO:0000313" key="4">
    <source>
        <dbReference type="EMBL" id="CAF4130603.1"/>
    </source>
</evidence>
<reference evidence="2" key="1">
    <citation type="submission" date="2021-02" db="EMBL/GenBank/DDBJ databases">
        <authorList>
            <person name="Nowell W R."/>
        </authorList>
    </citation>
    <scope>NUCLEOTIDE SEQUENCE</scope>
</reference>
<gene>
    <name evidence="4" type="ORF">FNK824_LOCUS32728</name>
    <name evidence="3" type="ORF">OTI717_LOCUS33685</name>
    <name evidence="1" type="ORF">RFH988_LOCUS36851</name>
    <name evidence="2" type="ORF">SEV965_LOCUS37424</name>
</gene>
<dbReference type="EMBL" id="CAJOAX010011312">
    <property type="protein sequence ID" value="CAF4091282.1"/>
    <property type="molecule type" value="Genomic_DNA"/>
</dbReference>
<protein>
    <submittedName>
        <fullName evidence="2">Uncharacterized protein</fullName>
    </submittedName>
</protein>
<dbReference type="EMBL" id="CAJNOU010007720">
    <property type="protein sequence ID" value="CAF1529082.1"/>
    <property type="molecule type" value="Genomic_DNA"/>
</dbReference>
<accession>A0A815VJF6</accession>
<comment type="caution">
    <text evidence="2">The sequence shown here is derived from an EMBL/GenBank/DDBJ whole genome shotgun (WGS) entry which is preliminary data.</text>
</comment>
<dbReference type="Proteomes" id="UP000663874">
    <property type="component" value="Unassembled WGS sequence"/>
</dbReference>
<evidence type="ECO:0000313" key="2">
    <source>
        <dbReference type="EMBL" id="CAF1529082.1"/>
    </source>
</evidence>
<dbReference type="Proteomes" id="UP000663889">
    <property type="component" value="Unassembled WGS sequence"/>
</dbReference>
<evidence type="ECO:0000313" key="3">
    <source>
        <dbReference type="EMBL" id="CAF4091282.1"/>
    </source>
</evidence>
<proteinExistence type="predicted"/>
<dbReference type="Proteomes" id="UP000663823">
    <property type="component" value="Unassembled WGS sequence"/>
</dbReference>